<evidence type="ECO:0000256" key="1">
    <source>
        <dbReference type="HAMAP-Rule" id="MF_01845"/>
    </source>
</evidence>
<dbReference type="EMBL" id="WKPJ01000021">
    <property type="protein sequence ID" value="MSA90138.1"/>
    <property type="molecule type" value="Genomic_DNA"/>
</dbReference>
<dbReference type="GeneID" id="42454932"/>
<dbReference type="RefSeq" id="WP_020223036.1">
    <property type="nucleotide sequence ID" value="NZ_CABKSC010000001.1"/>
</dbReference>
<dbReference type="InterPro" id="IPR005130">
    <property type="entry name" value="Ser_deHydtase-like_asu"/>
</dbReference>
<comment type="caution">
    <text evidence="3">The sequence shown here is derived from an EMBL/GenBank/DDBJ whole genome shotgun (WGS) entry which is preliminary data.</text>
</comment>
<dbReference type="HAMAP" id="MF_01845">
    <property type="entry name" value="UPF0597"/>
    <property type="match status" value="1"/>
</dbReference>
<evidence type="ECO:0000259" key="2">
    <source>
        <dbReference type="Pfam" id="PF03313"/>
    </source>
</evidence>
<comment type="similarity">
    <text evidence="1">Belongs to the UPF0597 family.</text>
</comment>
<dbReference type="InterPro" id="IPR021144">
    <property type="entry name" value="UPF0597"/>
</dbReference>
<dbReference type="EMBL" id="WKPI01000023">
    <property type="protein sequence ID" value="MSC33868.1"/>
    <property type="molecule type" value="Genomic_DNA"/>
</dbReference>
<keyword evidence="6" id="KW-1185">Reference proteome</keyword>
<organism evidence="3 5">
    <name type="scientific">Holdemania massiliensis</name>
    <dbReference type="NCBI Taxonomy" id="1468449"/>
    <lineage>
        <taxon>Bacteria</taxon>
        <taxon>Bacillati</taxon>
        <taxon>Bacillota</taxon>
        <taxon>Erysipelotrichia</taxon>
        <taxon>Erysipelotrichales</taxon>
        <taxon>Erysipelotrichaceae</taxon>
        <taxon>Holdemania</taxon>
    </lineage>
</organism>
<reference evidence="5 6" key="1">
    <citation type="journal article" date="2019" name="Nat. Med.">
        <title>A library of human gut bacterial isolates paired with longitudinal multiomics data enables mechanistic microbiome research.</title>
        <authorList>
            <person name="Poyet M."/>
            <person name="Groussin M."/>
            <person name="Gibbons S.M."/>
            <person name="Avila-Pacheco J."/>
            <person name="Jiang X."/>
            <person name="Kearney S.M."/>
            <person name="Perrotta A.R."/>
            <person name="Berdy B."/>
            <person name="Zhao S."/>
            <person name="Lieberman T.D."/>
            <person name="Swanson P.K."/>
            <person name="Smith M."/>
            <person name="Roesemann S."/>
            <person name="Alexander J.E."/>
            <person name="Rich S.A."/>
            <person name="Livny J."/>
            <person name="Vlamakis H."/>
            <person name="Clish C."/>
            <person name="Bullock K."/>
            <person name="Deik A."/>
            <person name="Scott J."/>
            <person name="Pierce K.A."/>
            <person name="Xavier R.J."/>
            <person name="Alm E.J."/>
        </authorList>
    </citation>
    <scope>NUCLEOTIDE SEQUENCE [LARGE SCALE GENOMIC DNA]</scope>
    <source>
        <strain evidence="3 5">BIOML-A4</strain>
        <strain evidence="4 6">BIOML-A5</strain>
    </source>
</reference>
<dbReference type="OrthoDB" id="41906at2"/>
<dbReference type="PANTHER" id="PTHR30501">
    <property type="entry name" value="UPF0597 PROTEIN YHAM"/>
    <property type="match status" value="1"/>
</dbReference>
<feature type="domain" description="Serine dehydratase-like alpha subunit" evidence="2">
    <location>
        <begin position="160"/>
        <end position="418"/>
    </location>
</feature>
<dbReference type="Proteomes" id="UP000480929">
    <property type="component" value="Unassembled WGS sequence"/>
</dbReference>
<dbReference type="Proteomes" id="UP000433575">
    <property type="component" value="Unassembled WGS sequence"/>
</dbReference>
<dbReference type="AlphaFoldDB" id="A0A6N7S9B2"/>
<dbReference type="PIRSF" id="PIRSF006054">
    <property type="entry name" value="UCP006054"/>
    <property type="match status" value="1"/>
</dbReference>
<name>A0A6N7S9B2_9FIRM</name>
<proteinExistence type="inferred from homology"/>
<dbReference type="GO" id="GO:0019450">
    <property type="term" value="P:L-cysteine catabolic process to pyruvate"/>
    <property type="evidence" value="ECO:0007669"/>
    <property type="project" value="TreeGrafter"/>
</dbReference>
<dbReference type="Pfam" id="PF03313">
    <property type="entry name" value="SDH_alpha"/>
    <property type="match status" value="1"/>
</dbReference>
<gene>
    <name evidence="4" type="ORF">GKD88_12125</name>
    <name evidence="3" type="ORF">GKE08_12455</name>
</gene>
<evidence type="ECO:0000313" key="5">
    <source>
        <dbReference type="Proteomes" id="UP000433575"/>
    </source>
</evidence>
<sequence length="424" mass="45426">MPECIKELVYPILKEELIPALGCTEPIAIAYACAKAKEVLQAFPEKMTVRCSGNIVKNVKGVVVPNTVNLKGIKTAALMGVVCGDASKGLQVIAGSTAQDVARVKELLHSDLCRVELIEGEENLQIWAILEQADNCVQLQIQREHTNITKIIKNGEVLLDKDDCSNQPSSTIDRSKLSVESIVHYVETEDLTDILPLLKKQVECNMAIAEEGLKNPFGSQVGRIMMQNNPNDLFTKVIAYAASGSDARMSGCNLPVVVNSGSGNQGMTCSVPVVVYAREKGVSEERMFQALALSNLITVHLKTGIGRLSAYCGAVSAACGAFSAITWLAGGNLRQIEMTITNLAGTISGMICDGAKPSCASKIASALSCGVIAHQMALNNIAFEEDTGIIKHDIEQTIDAVGKLSRDGMRITDQVILNMMISDE</sequence>
<evidence type="ECO:0000313" key="3">
    <source>
        <dbReference type="EMBL" id="MSA90138.1"/>
    </source>
</evidence>
<evidence type="ECO:0000313" key="6">
    <source>
        <dbReference type="Proteomes" id="UP000480929"/>
    </source>
</evidence>
<dbReference type="GO" id="GO:0080146">
    <property type="term" value="F:L-cysteine desulfhydrase activity"/>
    <property type="evidence" value="ECO:0007669"/>
    <property type="project" value="TreeGrafter"/>
</dbReference>
<protein>
    <recommendedName>
        <fullName evidence="1">UPF0597 protein GKD88_12125</fullName>
    </recommendedName>
</protein>
<dbReference type="PANTHER" id="PTHR30501:SF2">
    <property type="entry name" value="UPF0597 PROTEIN YHAM"/>
    <property type="match status" value="1"/>
</dbReference>
<evidence type="ECO:0000313" key="4">
    <source>
        <dbReference type="EMBL" id="MSC33868.1"/>
    </source>
</evidence>
<accession>A0A6N7S9B2</accession>